<dbReference type="RefSeq" id="WP_144092486.1">
    <property type="nucleotide sequence ID" value="NZ_VMHM01000013.1"/>
</dbReference>
<sequence length="64" mass="7300">MDELAKSIDTKIIPNNLKDTLIGEYYKETALPTIEDPFANTIIIGRDKNLMPELNPNPNQFYFG</sequence>
<dbReference type="EMBL" id="VMHM01000013">
    <property type="protein sequence ID" value="TSJ98022.1"/>
    <property type="molecule type" value="Genomic_DNA"/>
</dbReference>
<proteinExistence type="predicted"/>
<organism evidence="1 2">
    <name type="scientific">Gilliamella apicola</name>
    <dbReference type="NCBI Taxonomy" id="1196095"/>
    <lineage>
        <taxon>Bacteria</taxon>
        <taxon>Pseudomonadati</taxon>
        <taxon>Pseudomonadota</taxon>
        <taxon>Gammaproteobacteria</taxon>
        <taxon>Orbales</taxon>
        <taxon>Orbaceae</taxon>
        <taxon>Gilliamella</taxon>
    </lineage>
</organism>
<evidence type="ECO:0000313" key="1">
    <source>
        <dbReference type="EMBL" id="TSJ98022.1"/>
    </source>
</evidence>
<reference evidence="1 2" key="1">
    <citation type="submission" date="2019-07" db="EMBL/GenBank/DDBJ databases">
        <title>Gilliamella genomes.</title>
        <authorList>
            <person name="Zheng H."/>
        </authorList>
    </citation>
    <scope>NUCLEOTIDE SEQUENCE [LARGE SCALE GENOMIC DNA]</scope>
    <source>
        <strain evidence="1 2">W8127</strain>
    </source>
</reference>
<gene>
    <name evidence="1" type="ORF">FPQ15_10130</name>
</gene>
<name>A0A556SA45_9GAMM</name>
<evidence type="ECO:0000313" key="2">
    <source>
        <dbReference type="Proteomes" id="UP000319483"/>
    </source>
</evidence>
<dbReference type="Proteomes" id="UP000319483">
    <property type="component" value="Unassembled WGS sequence"/>
</dbReference>
<accession>A0A556SA45</accession>
<protein>
    <submittedName>
        <fullName evidence="1">Uncharacterized protein</fullName>
    </submittedName>
</protein>
<dbReference type="AlphaFoldDB" id="A0A556SA45"/>
<comment type="caution">
    <text evidence="1">The sequence shown here is derived from an EMBL/GenBank/DDBJ whole genome shotgun (WGS) entry which is preliminary data.</text>
</comment>